<feature type="signal peptide" evidence="1">
    <location>
        <begin position="1"/>
        <end position="23"/>
    </location>
</feature>
<evidence type="ECO:0000313" key="3">
    <source>
        <dbReference type="Proteomes" id="UP001233999"/>
    </source>
</evidence>
<keyword evidence="3" id="KW-1185">Reference proteome</keyword>
<feature type="chain" id="PRO_5042260535" evidence="1">
    <location>
        <begin position="24"/>
        <end position="90"/>
    </location>
</feature>
<keyword evidence="1" id="KW-0732">Signal</keyword>
<dbReference type="EMBL" id="JASPKZ010008886">
    <property type="protein sequence ID" value="KAJ9578347.1"/>
    <property type="molecule type" value="Genomic_DNA"/>
</dbReference>
<dbReference type="AlphaFoldDB" id="A0AAD7ZDI3"/>
<reference evidence="2" key="1">
    <citation type="journal article" date="2023" name="IScience">
        <title>Live-bearing cockroach genome reveals convergent evolutionary mechanisms linked to viviparity in insects and beyond.</title>
        <authorList>
            <person name="Fouks B."/>
            <person name="Harrison M.C."/>
            <person name="Mikhailova A.A."/>
            <person name="Marchal E."/>
            <person name="English S."/>
            <person name="Carruthers M."/>
            <person name="Jennings E.C."/>
            <person name="Chiamaka E.L."/>
            <person name="Frigard R.A."/>
            <person name="Pippel M."/>
            <person name="Attardo G.M."/>
            <person name="Benoit J.B."/>
            <person name="Bornberg-Bauer E."/>
            <person name="Tobe S.S."/>
        </authorList>
    </citation>
    <scope>NUCLEOTIDE SEQUENCE</scope>
    <source>
        <strain evidence="2">Stay&amp;Tobe</strain>
    </source>
</reference>
<organism evidence="2 3">
    <name type="scientific">Diploptera punctata</name>
    <name type="common">Pacific beetle cockroach</name>
    <dbReference type="NCBI Taxonomy" id="6984"/>
    <lineage>
        <taxon>Eukaryota</taxon>
        <taxon>Metazoa</taxon>
        <taxon>Ecdysozoa</taxon>
        <taxon>Arthropoda</taxon>
        <taxon>Hexapoda</taxon>
        <taxon>Insecta</taxon>
        <taxon>Pterygota</taxon>
        <taxon>Neoptera</taxon>
        <taxon>Polyneoptera</taxon>
        <taxon>Dictyoptera</taxon>
        <taxon>Blattodea</taxon>
        <taxon>Blaberoidea</taxon>
        <taxon>Blaberidae</taxon>
        <taxon>Diplopterinae</taxon>
        <taxon>Diploptera</taxon>
    </lineage>
</organism>
<feature type="non-terminal residue" evidence="2">
    <location>
        <position position="90"/>
    </location>
</feature>
<dbReference type="Proteomes" id="UP001233999">
    <property type="component" value="Unassembled WGS sequence"/>
</dbReference>
<proteinExistence type="predicted"/>
<reference evidence="2" key="2">
    <citation type="submission" date="2023-05" db="EMBL/GenBank/DDBJ databases">
        <authorList>
            <person name="Fouks B."/>
        </authorList>
    </citation>
    <scope>NUCLEOTIDE SEQUENCE</scope>
    <source>
        <strain evidence="2">Stay&amp;Tobe</strain>
        <tissue evidence="2">Testes</tissue>
    </source>
</reference>
<sequence>SSFNIVRLHMSLTMLNIILVGKPCIFQVGSWPVVATLNLEDQIVENNQPSLSSYKSPQMYNTEFQQEKKLAGRPHKKWLETHIFSKYVKK</sequence>
<name>A0AAD7ZDI3_DIPPU</name>
<evidence type="ECO:0000313" key="2">
    <source>
        <dbReference type="EMBL" id="KAJ9578347.1"/>
    </source>
</evidence>
<accession>A0AAD7ZDI3</accession>
<comment type="caution">
    <text evidence="2">The sequence shown here is derived from an EMBL/GenBank/DDBJ whole genome shotgun (WGS) entry which is preliminary data.</text>
</comment>
<evidence type="ECO:0000256" key="1">
    <source>
        <dbReference type="SAM" id="SignalP"/>
    </source>
</evidence>
<feature type="non-terminal residue" evidence="2">
    <location>
        <position position="1"/>
    </location>
</feature>
<protein>
    <submittedName>
        <fullName evidence="2">Uncharacterized protein</fullName>
    </submittedName>
</protein>
<gene>
    <name evidence="2" type="ORF">L9F63_005414</name>
</gene>